<dbReference type="Proteomes" id="UP000824219">
    <property type="component" value="Linkage Group LG11"/>
</dbReference>
<feature type="region of interest" description="Disordered" evidence="1">
    <location>
        <begin position="59"/>
        <end position="80"/>
    </location>
</feature>
<comment type="caution">
    <text evidence="2">The sequence shown here is derived from an EMBL/GenBank/DDBJ whole genome shotgun (WGS) entry which is preliminary data.</text>
</comment>
<feature type="region of interest" description="Disordered" evidence="1">
    <location>
        <begin position="108"/>
        <end position="145"/>
    </location>
</feature>
<dbReference type="PANTHER" id="PTHR35667:SF1">
    <property type="entry name" value="LEUKEMIA NUP98 FUSION PARTNER 1"/>
    <property type="match status" value="1"/>
</dbReference>
<feature type="compositionally biased region" description="Basic and acidic residues" evidence="1">
    <location>
        <begin position="108"/>
        <end position="117"/>
    </location>
</feature>
<reference evidence="2 3" key="1">
    <citation type="submission" date="2021-06" db="EMBL/GenBank/DDBJ databases">
        <title>Chromosome-level genome assembly of the red-tail catfish (Hemibagrus wyckioides).</title>
        <authorList>
            <person name="Shao F."/>
        </authorList>
    </citation>
    <scope>NUCLEOTIDE SEQUENCE [LARGE SCALE GENOMIC DNA]</scope>
    <source>
        <strain evidence="2">EC202008001</strain>
        <tissue evidence="2">Blood</tissue>
    </source>
</reference>
<dbReference type="Pfam" id="PF15419">
    <property type="entry name" value="LNP1"/>
    <property type="match status" value="1"/>
</dbReference>
<evidence type="ECO:0000256" key="1">
    <source>
        <dbReference type="SAM" id="MobiDB-lite"/>
    </source>
</evidence>
<sequence length="212" mass="24715">MNSAARLRVFYLRRGAPARAPHTPASKLSLRLLPAIIVDNDEDDDGNFTKWMSSYWGHGDGDERAKARKRSFRRSRQSTCDRRASLPCMSQLEAIRLKHPLTPTHIQRHEDQREMRSHPHARRVSSDEYRGTKAGGAESRTSTVPELTESFKRMLRFRNHRVPALVRRLEQGARPRSRSSAAVCESRKEVPFCSEQEEYRLPRQRRSLRRQR</sequence>
<dbReference type="InterPro" id="IPR029280">
    <property type="entry name" value="LNP1"/>
</dbReference>
<accession>A0A9D3SNT4</accession>
<dbReference type="AlphaFoldDB" id="A0A9D3SNT4"/>
<dbReference type="OrthoDB" id="8062037at2759"/>
<dbReference type="PANTHER" id="PTHR35667">
    <property type="entry name" value="LEUKEMIA NUP98 FUSION PARTNER 1"/>
    <property type="match status" value="1"/>
</dbReference>
<protein>
    <recommendedName>
        <fullName evidence="4">Leukemia NUP98 fusion partner 1</fullName>
    </recommendedName>
</protein>
<feature type="region of interest" description="Disordered" evidence="1">
    <location>
        <begin position="171"/>
        <end position="190"/>
    </location>
</feature>
<name>A0A9D3SNT4_9TELE</name>
<gene>
    <name evidence="2" type="ORF">KOW79_009564</name>
</gene>
<evidence type="ECO:0008006" key="4">
    <source>
        <dbReference type="Google" id="ProtNLM"/>
    </source>
</evidence>
<organism evidence="2 3">
    <name type="scientific">Hemibagrus wyckioides</name>
    <dbReference type="NCBI Taxonomy" id="337641"/>
    <lineage>
        <taxon>Eukaryota</taxon>
        <taxon>Metazoa</taxon>
        <taxon>Chordata</taxon>
        <taxon>Craniata</taxon>
        <taxon>Vertebrata</taxon>
        <taxon>Euteleostomi</taxon>
        <taxon>Actinopterygii</taxon>
        <taxon>Neopterygii</taxon>
        <taxon>Teleostei</taxon>
        <taxon>Ostariophysi</taxon>
        <taxon>Siluriformes</taxon>
        <taxon>Bagridae</taxon>
        <taxon>Hemibagrus</taxon>
    </lineage>
</organism>
<keyword evidence="3" id="KW-1185">Reference proteome</keyword>
<evidence type="ECO:0000313" key="2">
    <source>
        <dbReference type="EMBL" id="KAG7326163.1"/>
    </source>
</evidence>
<feature type="compositionally biased region" description="Basic residues" evidence="1">
    <location>
        <begin position="66"/>
        <end position="76"/>
    </location>
</feature>
<evidence type="ECO:0000313" key="3">
    <source>
        <dbReference type="Proteomes" id="UP000824219"/>
    </source>
</evidence>
<dbReference type="EMBL" id="JAHKSW010000011">
    <property type="protein sequence ID" value="KAG7326163.1"/>
    <property type="molecule type" value="Genomic_DNA"/>
</dbReference>
<proteinExistence type="predicted"/>